<evidence type="ECO:0000313" key="2">
    <source>
        <dbReference type="Proteomes" id="UP001165378"/>
    </source>
</evidence>
<reference evidence="1" key="1">
    <citation type="submission" date="2022-01" db="EMBL/GenBank/DDBJ databases">
        <title>Genome-Based Taxonomic Classification of the Phylum Actinobacteria.</title>
        <authorList>
            <person name="Gao Y."/>
        </authorList>
    </citation>
    <scope>NUCLEOTIDE SEQUENCE</scope>
    <source>
        <strain evidence="1">KLBMP 8922</strain>
    </source>
</reference>
<proteinExistence type="predicted"/>
<name>A0AA41TWY0_9ACTN</name>
<dbReference type="RefSeq" id="WP_235050331.1">
    <property type="nucleotide sequence ID" value="NZ_JAKFHA010000001.1"/>
</dbReference>
<keyword evidence="2" id="KW-1185">Reference proteome</keyword>
<evidence type="ECO:0000313" key="1">
    <source>
        <dbReference type="EMBL" id="MCF2526288.1"/>
    </source>
</evidence>
<dbReference type="EMBL" id="JAKFHA010000001">
    <property type="protein sequence ID" value="MCF2526288.1"/>
    <property type="molecule type" value="Genomic_DNA"/>
</dbReference>
<protein>
    <submittedName>
        <fullName evidence="1">Uncharacterized protein</fullName>
    </submittedName>
</protein>
<accession>A0AA41TWY0</accession>
<dbReference type="AlphaFoldDB" id="A0AA41TWY0"/>
<gene>
    <name evidence="1" type="ORF">LZ495_03500</name>
</gene>
<organism evidence="1 2">
    <name type="scientific">Yinghuangia soli</name>
    <dbReference type="NCBI Taxonomy" id="2908204"/>
    <lineage>
        <taxon>Bacteria</taxon>
        <taxon>Bacillati</taxon>
        <taxon>Actinomycetota</taxon>
        <taxon>Actinomycetes</taxon>
        <taxon>Kitasatosporales</taxon>
        <taxon>Streptomycetaceae</taxon>
        <taxon>Yinghuangia</taxon>
    </lineage>
</organism>
<comment type="caution">
    <text evidence="1">The sequence shown here is derived from an EMBL/GenBank/DDBJ whole genome shotgun (WGS) entry which is preliminary data.</text>
</comment>
<sequence length="211" mass="23124">MDEGNEELSGDSCCVLDAVICVHFVGANLHGLLIDVLAAVQLVVLVPEEVVGEVAGKGRKYRGLEQRWKRLVASRHVRVLPRVELATGFARVIEVIEDIRETDLEQAVRQHRDLGEVVVVAHAVHLAEQGVDVKVLIDDHGGQRLAARWGLEVLAIEDILTMAVELGFFPNAADLVGAYAKLRAFGDGMLPFEKSGLKETHALWKSRRPTG</sequence>
<dbReference type="Proteomes" id="UP001165378">
    <property type="component" value="Unassembled WGS sequence"/>
</dbReference>